<protein>
    <submittedName>
        <fullName evidence="1">Uncharacterized protein</fullName>
    </submittedName>
</protein>
<proteinExistence type="predicted"/>
<dbReference type="Proteomes" id="UP000659767">
    <property type="component" value="Unassembled WGS sequence"/>
</dbReference>
<comment type="caution">
    <text evidence="1">The sequence shown here is derived from an EMBL/GenBank/DDBJ whole genome shotgun (WGS) entry which is preliminary data.</text>
</comment>
<dbReference type="EMBL" id="BMSZ01000006">
    <property type="protein sequence ID" value="GGS51235.1"/>
    <property type="molecule type" value="Genomic_DNA"/>
</dbReference>
<gene>
    <name evidence="1" type="ORF">GCM10010253_27140</name>
</gene>
<accession>A0ABQ2T6I1</accession>
<evidence type="ECO:0000313" key="2">
    <source>
        <dbReference type="Proteomes" id="UP000659767"/>
    </source>
</evidence>
<organism evidence="1 2">
    <name type="scientific">Streptomyces badius</name>
    <dbReference type="NCBI Taxonomy" id="1941"/>
    <lineage>
        <taxon>Bacteria</taxon>
        <taxon>Bacillati</taxon>
        <taxon>Actinomycetota</taxon>
        <taxon>Actinomycetes</taxon>
        <taxon>Kitasatosporales</taxon>
        <taxon>Streptomycetaceae</taxon>
        <taxon>Streptomyces</taxon>
    </lineage>
</organism>
<name>A0ABQ2T6I1_STRBA</name>
<sequence length="104" mass="11383">MLNRIRRAIARTRARCLPNGRHRRPLTPFQPLAPLTCPAPAGASTVGLGRAPVGTVHRYPLRGEDVALVRPYLLAWEEQRARTRSVLVAPHLPADAWSALAGAH</sequence>
<evidence type="ECO:0000313" key="1">
    <source>
        <dbReference type="EMBL" id="GGS51235.1"/>
    </source>
</evidence>
<keyword evidence="2" id="KW-1185">Reference proteome</keyword>
<reference evidence="2" key="1">
    <citation type="journal article" date="2019" name="Int. J. Syst. Evol. Microbiol.">
        <title>The Global Catalogue of Microorganisms (GCM) 10K type strain sequencing project: providing services to taxonomists for standard genome sequencing and annotation.</title>
        <authorList>
            <consortium name="The Broad Institute Genomics Platform"/>
            <consortium name="The Broad Institute Genome Sequencing Center for Infectious Disease"/>
            <person name="Wu L."/>
            <person name="Ma J."/>
        </authorList>
    </citation>
    <scope>NUCLEOTIDE SEQUENCE [LARGE SCALE GENOMIC DNA]</scope>
    <source>
        <strain evidence="2">JCM 4350</strain>
    </source>
</reference>